<proteinExistence type="predicted"/>
<dbReference type="OrthoDB" id="1707487at2759"/>
<evidence type="ECO:0000313" key="1">
    <source>
        <dbReference type="EMBL" id="PON80744.1"/>
    </source>
</evidence>
<sequence>MEPWNFNKAMLALKEFDDRESPGRNEFRWMKFWVQMYNLPLSGMTEPIGKILGNKVGNCLEVETDRDGKCWGRDVVFESVLCCGRYFKTIEKGEQRFA</sequence>
<dbReference type="AlphaFoldDB" id="A0A2P5E5C4"/>
<keyword evidence="2" id="KW-1185">Reference proteome</keyword>
<organism evidence="1 2">
    <name type="scientific">Parasponia andersonii</name>
    <name type="common">Sponia andersonii</name>
    <dbReference type="NCBI Taxonomy" id="3476"/>
    <lineage>
        <taxon>Eukaryota</taxon>
        <taxon>Viridiplantae</taxon>
        <taxon>Streptophyta</taxon>
        <taxon>Embryophyta</taxon>
        <taxon>Tracheophyta</taxon>
        <taxon>Spermatophyta</taxon>
        <taxon>Magnoliopsida</taxon>
        <taxon>eudicotyledons</taxon>
        <taxon>Gunneridae</taxon>
        <taxon>Pentapetalae</taxon>
        <taxon>rosids</taxon>
        <taxon>fabids</taxon>
        <taxon>Rosales</taxon>
        <taxon>Cannabaceae</taxon>
        <taxon>Parasponia</taxon>
    </lineage>
</organism>
<dbReference type="EMBL" id="JXTB01000001">
    <property type="protein sequence ID" value="PON80744.1"/>
    <property type="molecule type" value="Genomic_DNA"/>
</dbReference>
<name>A0A2P5E5C4_PARAD</name>
<dbReference type="Proteomes" id="UP000237105">
    <property type="component" value="Unassembled WGS sequence"/>
</dbReference>
<protein>
    <submittedName>
        <fullName evidence="1">Uncharacterized protein</fullName>
    </submittedName>
</protein>
<comment type="caution">
    <text evidence="1">The sequence shown here is derived from an EMBL/GenBank/DDBJ whole genome shotgun (WGS) entry which is preliminary data.</text>
</comment>
<accession>A0A2P5E5C4</accession>
<gene>
    <name evidence="1" type="ORF">PanWU01x14_003000</name>
</gene>
<evidence type="ECO:0000313" key="2">
    <source>
        <dbReference type="Proteomes" id="UP000237105"/>
    </source>
</evidence>
<dbReference type="STRING" id="3476.A0A2P5E5C4"/>
<reference evidence="2" key="1">
    <citation type="submission" date="2016-06" db="EMBL/GenBank/DDBJ databases">
        <title>Parallel loss of symbiosis genes in relatives of nitrogen-fixing non-legume Parasponia.</title>
        <authorList>
            <person name="Van Velzen R."/>
            <person name="Holmer R."/>
            <person name="Bu F."/>
            <person name="Rutten L."/>
            <person name="Van Zeijl A."/>
            <person name="Liu W."/>
            <person name="Santuari L."/>
            <person name="Cao Q."/>
            <person name="Sharma T."/>
            <person name="Shen D."/>
            <person name="Roswanjaya Y."/>
            <person name="Wardhani T."/>
            <person name="Kalhor M.S."/>
            <person name="Jansen J."/>
            <person name="Van den Hoogen J."/>
            <person name="Gungor B."/>
            <person name="Hartog M."/>
            <person name="Hontelez J."/>
            <person name="Verver J."/>
            <person name="Yang W.-C."/>
            <person name="Schijlen E."/>
            <person name="Repin R."/>
            <person name="Schilthuizen M."/>
            <person name="Schranz E."/>
            <person name="Heidstra R."/>
            <person name="Miyata K."/>
            <person name="Fedorova E."/>
            <person name="Kohlen W."/>
            <person name="Bisseling T."/>
            <person name="Smit S."/>
            <person name="Geurts R."/>
        </authorList>
    </citation>
    <scope>NUCLEOTIDE SEQUENCE [LARGE SCALE GENOMIC DNA]</scope>
    <source>
        <strain evidence="2">cv. WU1-14</strain>
    </source>
</reference>